<dbReference type="AlphaFoldDB" id="A0A1I4G4C7"/>
<evidence type="ECO:0000313" key="6">
    <source>
        <dbReference type="EMBL" id="SFL24330.1"/>
    </source>
</evidence>
<dbReference type="Pfam" id="PF03466">
    <property type="entry name" value="LysR_substrate"/>
    <property type="match status" value="1"/>
</dbReference>
<dbReference type="Gene3D" id="3.40.190.290">
    <property type="match status" value="1"/>
</dbReference>
<evidence type="ECO:0000256" key="2">
    <source>
        <dbReference type="ARBA" id="ARBA00023015"/>
    </source>
</evidence>
<sequence length="299" mass="32391">MELRQLEHFLAVVEGGSFTSAAGRVFLAQSSLSASLLALERELGTELFIRGRRGAELTDAGRAFLEPARAVLEHADRARNAVAEITGLLRGSVRVAAVAAPRSLDIVATIRRFHAEHPGVDVRVVPAGARSMTDLVIDGQVDFALAPRTERMTPALQFEPLISTPLAVFCPAGHRLAGAHDVDPHDLVDESIIDLTPGWQSRELFDRLLEEHGVRRQVRLEVDGWWGLLSMVQQGMGIAYGPRDCVDHEIFDGVAVATLTGAPLWELGIVTRDETLRGAAGRAFLAAYREQIASLGARG</sequence>
<dbReference type="PRINTS" id="PR00039">
    <property type="entry name" value="HTHLYSR"/>
</dbReference>
<dbReference type="PANTHER" id="PTHR30419:SF31">
    <property type="entry name" value="BLR3139 PROTEIN"/>
    <property type="match status" value="1"/>
</dbReference>
<dbReference type="PANTHER" id="PTHR30419">
    <property type="entry name" value="HTH-TYPE TRANSCRIPTIONAL REGULATOR YBHD"/>
    <property type="match status" value="1"/>
</dbReference>
<dbReference type="SUPFAM" id="SSF46785">
    <property type="entry name" value="Winged helix' DNA-binding domain"/>
    <property type="match status" value="1"/>
</dbReference>
<dbReference type="InParanoid" id="A0A1I4G4C7"/>
<keyword evidence="7" id="KW-1185">Reference proteome</keyword>
<dbReference type="PROSITE" id="PS50931">
    <property type="entry name" value="HTH_LYSR"/>
    <property type="match status" value="1"/>
</dbReference>
<dbReference type="GO" id="GO:0005829">
    <property type="term" value="C:cytosol"/>
    <property type="evidence" value="ECO:0007669"/>
    <property type="project" value="TreeGrafter"/>
</dbReference>
<gene>
    <name evidence="6" type="ORF">SAMN04488085_108125</name>
</gene>
<dbReference type="SUPFAM" id="SSF53850">
    <property type="entry name" value="Periplasmic binding protein-like II"/>
    <property type="match status" value="1"/>
</dbReference>
<dbReference type="InterPro" id="IPR005119">
    <property type="entry name" value="LysR_subst-bd"/>
</dbReference>
<feature type="domain" description="HTH lysR-type" evidence="5">
    <location>
        <begin position="1"/>
        <end position="58"/>
    </location>
</feature>
<dbReference type="CDD" id="cd05466">
    <property type="entry name" value="PBP2_LTTR_substrate"/>
    <property type="match status" value="1"/>
</dbReference>
<dbReference type="InterPro" id="IPR036388">
    <property type="entry name" value="WH-like_DNA-bd_sf"/>
</dbReference>
<dbReference type="Pfam" id="PF00126">
    <property type="entry name" value="HTH_1"/>
    <property type="match status" value="1"/>
</dbReference>
<evidence type="ECO:0000313" key="7">
    <source>
        <dbReference type="Proteomes" id="UP000199152"/>
    </source>
</evidence>
<dbReference type="FunFam" id="1.10.10.10:FF:000001">
    <property type="entry name" value="LysR family transcriptional regulator"/>
    <property type="match status" value="1"/>
</dbReference>
<keyword evidence="3 6" id="KW-0238">DNA-binding</keyword>
<dbReference type="STRING" id="504800.SAMN04488085_108125"/>
<name>A0A1I4G4C7_9ACTN</name>
<dbReference type="GO" id="GO:0003700">
    <property type="term" value="F:DNA-binding transcription factor activity"/>
    <property type="evidence" value="ECO:0007669"/>
    <property type="project" value="InterPro"/>
</dbReference>
<protein>
    <submittedName>
        <fullName evidence="6">DNA-binding transcriptional regulator, LysR family</fullName>
    </submittedName>
</protein>
<dbReference type="RefSeq" id="WP_177212786.1">
    <property type="nucleotide sequence ID" value="NZ_FOSW01000008.1"/>
</dbReference>
<evidence type="ECO:0000256" key="3">
    <source>
        <dbReference type="ARBA" id="ARBA00023125"/>
    </source>
</evidence>
<dbReference type="EMBL" id="FOSW01000008">
    <property type="protein sequence ID" value="SFL24330.1"/>
    <property type="molecule type" value="Genomic_DNA"/>
</dbReference>
<dbReference type="Gene3D" id="1.10.10.10">
    <property type="entry name" value="Winged helix-like DNA-binding domain superfamily/Winged helix DNA-binding domain"/>
    <property type="match status" value="1"/>
</dbReference>
<evidence type="ECO:0000256" key="1">
    <source>
        <dbReference type="ARBA" id="ARBA00009437"/>
    </source>
</evidence>
<organism evidence="6 7">
    <name type="scientific">Geodermatophilus ruber</name>
    <dbReference type="NCBI Taxonomy" id="504800"/>
    <lineage>
        <taxon>Bacteria</taxon>
        <taxon>Bacillati</taxon>
        <taxon>Actinomycetota</taxon>
        <taxon>Actinomycetes</taxon>
        <taxon>Geodermatophilales</taxon>
        <taxon>Geodermatophilaceae</taxon>
        <taxon>Geodermatophilus</taxon>
    </lineage>
</organism>
<proteinExistence type="inferred from homology"/>
<evidence type="ECO:0000259" key="5">
    <source>
        <dbReference type="PROSITE" id="PS50931"/>
    </source>
</evidence>
<dbReference type="InterPro" id="IPR036390">
    <property type="entry name" value="WH_DNA-bd_sf"/>
</dbReference>
<reference evidence="7" key="1">
    <citation type="submission" date="2016-10" db="EMBL/GenBank/DDBJ databases">
        <authorList>
            <person name="Varghese N."/>
            <person name="Submissions S."/>
        </authorList>
    </citation>
    <scope>NUCLEOTIDE SEQUENCE [LARGE SCALE GENOMIC DNA]</scope>
    <source>
        <strain evidence="7">DSM 45317</strain>
    </source>
</reference>
<evidence type="ECO:0000256" key="4">
    <source>
        <dbReference type="ARBA" id="ARBA00023163"/>
    </source>
</evidence>
<keyword evidence="2" id="KW-0805">Transcription regulation</keyword>
<dbReference type="Proteomes" id="UP000199152">
    <property type="component" value="Unassembled WGS sequence"/>
</dbReference>
<dbReference type="InterPro" id="IPR000847">
    <property type="entry name" value="LysR_HTH_N"/>
</dbReference>
<keyword evidence="4" id="KW-0804">Transcription</keyword>
<accession>A0A1I4G4C7</accession>
<comment type="similarity">
    <text evidence="1">Belongs to the LysR transcriptional regulatory family.</text>
</comment>
<dbReference type="GO" id="GO:0003677">
    <property type="term" value="F:DNA binding"/>
    <property type="evidence" value="ECO:0007669"/>
    <property type="project" value="UniProtKB-KW"/>
</dbReference>
<dbReference type="InterPro" id="IPR050950">
    <property type="entry name" value="HTH-type_LysR_regulators"/>
</dbReference>